<evidence type="ECO:0000313" key="5">
    <source>
        <dbReference type="EMBL" id="SNT23992.1"/>
    </source>
</evidence>
<evidence type="ECO:0000256" key="3">
    <source>
        <dbReference type="ARBA" id="ARBA00023163"/>
    </source>
</evidence>
<accession>A0A239L1Y2</accession>
<dbReference type="GO" id="GO:0003700">
    <property type="term" value="F:DNA-binding transcription factor activity"/>
    <property type="evidence" value="ECO:0007669"/>
    <property type="project" value="InterPro"/>
</dbReference>
<dbReference type="PANTHER" id="PTHR43280:SF2">
    <property type="entry name" value="HTH-TYPE TRANSCRIPTIONAL REGULATOR EXSA"/>
    <property type="match status" value="1"/>
</dbReference>
<evidence type="ECO:0000313" key="6">
    <source>
        <dbReference type="Proteomes" id="UP000198393"/>
    </source>
</evidence>
<dbReference type="AlphaFoldDB" id="A0A239L1Y2"/>
<dbReference type="PANTHER" id="PTHR43280">
    <property type="entry name" value="ARAC-FAMILY TRANSCRIPTIONAL REGULATOR"/>
    <property type="match status" value="1"/>
</dbReference>
<keyword evidence="3" id="KW-0804">Transcription</keyword>
<dbReference type="SMART" id="SM00342">
    <property type="entry name" value="HTH_ARAC"/>
    <property type="match status" value="1"/>
</dbReference>
<name>A0A239L1Y2_EKHLU</name>
<feature type="domain" description="HTH araC/xylS-type" evidence="4">
    <location>
        <begin position="108"/>
        <end position="206"/>
    </location>
</feature>
<proteinExistence type="predicted"/>
<dbReference type="PROSITE" id="PS00041">
    <property type="entry name" value="HTH_ARAC_FAMILY_1"/>
    <property type="match status" value="1"/>
</dbReference>
<dbReference type="InterPro" id="IPR054015">
    <property type="entry name" value="ExsA-like_N"/>
</dbReference>
<dbReference type="OrthoDB" id="4480133at2"/>
<evidence type="ECO:0000259" key="4">
    <source>
        <dbReference type="PROSITE" id="PS01124"/>
    </source>
</evidence>
<keyword evidence="6" id="KW-1185">Reference proteome</keyword>
<organism evidence="5 6">
    <name type="scientific">Ekhidna lutea</name>
    <dbReference type="NCBI Taxonomy" id="447679"/>
    <lineage>
        <taxon>Bacteria</taxon>
        <taxon>Pseudomonadati</taxon>
        <taxon>Bacteroidota</taxon>
        <taxon>Cytophagia</taxon>
        <taxon>Cytophagales</taxon>
        <taxon>Reichenbachiellaceae</taxon>
        <taxon>Ekhidna</taxon>
    </lineage>
</organism>
<keyword evidence="1" id="KW-0805">Transcription regulation</keyword>
<dbReference type="Gene3D" id="1.10.10.60">
    <property type="entry name" value="Homeodomain-like"/>
    <property type="match status" value="2"/>
</dbReference>
<dbReference type="PROSITE" id="PS01124">
    <property type="entry name" value="HTH_ARAC_FAMILY_2"/>
    <property type="match status" value="1"/>
</dbReference>
<dbReference type="Pfam" id="PF22200">
    <property type="entry name" value="ExsA_N"/>
    <property type="match status" value="1"/>
</dbReference>
<dbReference type="EMBL" id="FZPD01000005">
    <property type="protein sequence ID" value="SNT23992.1"/>
    <property type="molecule type" value="Genomic_DNA"/>
</dbReference>
<sequence length="209" mass="23885">MLKIQEGEFCALLIFMPDEFISTVIKTDVDVKDKSLQNQAIESIIPISLDQSLLDYFHSVLNYFSQSTTPSKSLLKVKLRELVVNIATGKTNPALAECFSKIAYCTKIDLKAVMEENFTFNLNLTDFARLSGRSLATFHRDFAKTFQTSPGQWLKQKRLEYAKHLLETTDLSVNEITMEIGLENTSHFIKIFKECYNDSPLKYRKSAFA</sequence>
<protein>
    <submittedName>
        <fullName evidence="5">AraC-type DNA-binding protein</fullName>
    </submittedName>
</protein>
<dbReference type="InterPro" id="IPR009057">
    <property type="entry name" value="Homeodomain-like_sf"/>
</dbReference>
<keyword evidence="2 5" id="KW-0238">DNA-binding</keyword>
<evidence type="ECO:0000256" key="2">
    <source>
        <dbReference type="ARBA" id="ARBA00023125"/>
    </source>
</evidence>
<dbReference type="InterPro" id="IPR018060">
    <property type="entry name" value="HTH_AraC"/>
</dbReference>
<dbReference type="Proteomes" id="UP000198393">
    <property type="component" value="Unassembled WGS sequence"/>
</dbReference>
<dbReference type="Pfam" id="PF12833">
    <property type="entry name" value="HTH_18"/>
    <property type="match status" value="1"/>
</dbReference>
<evidence type="ECO:0000256" key="1">
    <source>
        <dbReference type="ARBA" id="ARBA00023015"/>
    </source>
</evidence>
<dbReference type="InterPro" id="IPR018062">
    <property type="entry name" value="HTH_AraC-typ_CS"/>
</dbReference>
<dbReference type="SUPFAM" id="SSF46689">
    <property type="entry name" value="Homeodomain-like"/>
    <property type="match status" value="2"/>
</dbReference>
<gene>
    <name evidence="5" type="ORF">SAMN05421640_2885</name>
</gene>
<reference evidence="5 6" key="1">
    <citation type="submission" date="2017-06" db="EMBL/GenBank/DDBJ databases">
        <authorList>
            <person name="Kim H.J."/>
            <person name="Triplett B.A."/>
        </authorList>
    </citation>
    <scope>NUCLEOTIDE SEQUENCE [LARGE SCALE GENOMIC DNA]</scope>
    <source>
        <strain evidence="5 6">DSM 19307</strain>
    </source>
</reference>
<dbReference type="GO" id="GO:0043565">
    <property type="term" value="F:sequence-specific DNA binding"/>
    <property type="evidence" value="ECO:0007669"/>
    <property type="project" value="InterPro"/>
</dbReference>